<keyword evidence="1" id="KW-0472">Membrane</keyword>
<protein>
    <submittedName>
        <fullName evidence="2">Uncharacterized protein</fullName>
    </submittedName>
</protein>
<name>A0AAJ0FE71_9PEZI</name>
<accession>A0AAJ0FE71</accession>
<evidence type="ECO:0000313" key="2">
    <source>
        <dbReference type="EMBL" id="KAK1760078.1"/>
    </source>
</evidence>
<dbReference type="Proteomes" id="UP001239445">
    <property type="component" value="Unassembled WGS sequence"/>
</dbReference>
<dbReference type="EMBL" id="MU839827">
    <property type="protein sequence ID" value="KAK1760078.1"/>
    <property type="molecule type" value="Genomic_DNA"/>
</dbReference>
<keyword evidence="1" id="KW-1133">Transmembrane helix</keyword>
<keyword evidence="3" id="KW-1185">Reference proteome</keyword>
<reference evidence="2" key="1">
    <citation type="submission" date="2023-06" db="EMBL/GenBank/DDBJ databases">
        <title>Genome-scale phylogeny and comparative genomics of the fungal order Sordariales.</title>
        <authorList>
            <consortium name="Lawrence Berkeley National Laboratory"/>
            <person name="Hensen N."/>
            <person name="Bonometti L."/>
            <person name="Westerberg I."/>
            <person name="Brannstrom I.O."/>
            <person name="Guillou S."/>
            <person name="Cros-Aarteil S."/>
            <person name="Calhoun S."/>
            <person name="Haridas S."/>
            <person name="Kuo A."/>
            <person name="Mondo S."/>
            <person name="Pangilinan J."/>
            <person name="Riley R."/>
            <person name="Labutti K."/>
            <person name="Andreopoulos B."/>
            <person name="Lipzen A."/>
            <person name="Chen C."/>
            <person name="Yanf M."/>
            <person name="Daum C."/>
            <person name="Ng V."/>
            <person name="Clum A."/>
            <person name="Steindorff A."/>
            <person name="Ohm R."/>
            <person name="Martin F."/>
            <person name="Silar P."/>
            <person name="Natvig D."/>
            <person name="Lalanne C."/>
            <person name="Gautier V."/>
            <person name="Ament-Velasquez S.L."/>
            <person name="Kruys A."/>
            <person name="Hutchinson M.I."/>
            <person name="Powell A.J."/>
            <person name="Barry K."/>
            <person name="Miller A.N."/>
            <person name="Grigoriev I.V."/>
            <person name="Debuchy R."/>
            <person name="Gladieux P."/>
            <person name="Thoren M.H."/>
            <person name="Johannesson H."/>
        </authorList>
    </citation>
    <scope>NUCLEOTIDE SEQUENCE</scope>
    <source>
        <strain evidence="2">PSN4</strain>
    </source>
</reference>
<evidence type="ECO:0000313" key="3">
    <source>
        <dbReference type="Proteomes" id="UP001239445"/>
    </source>
</evidence>
<feature type="transmembrane region" description="Helical" evidence="1">
    <location>
        <begin position="377"/>
        <end position="402"/>
    </location>
</feature>
<gene>
    <name evidence="2" type="ORF">QBC47DRAFT_290914</name>
</gene>
<sequence>MNLKLCSQAIQVEVYSFVALIQLLTKTPLPILKVACIVWLLLNFSIQTAISAIGLTFKAEPSIQDIYLDSTLGNVTIPDMSRFARVGRFFDSGRPQSIAAHMLGDSGADFAYSTLPSNSLAGTPVAQNPYEYWDAGGHWEFIFATSAPGAASAQDFNFLSVYSNQSVRSTATCRTPSYTFNDSSATLEIRTENQTILFPGEPLADEAMTYLTEPILSQNPDKPITTGICGPGCSTVHVLEPMTAQPVEDPESAFQPGSYFYYYQCNVTLTPVGGDDNHAGMFNLTPTAAAVAAQAIALSGARPPGPTANTTGTGMYTAYTLGLEFGQAQSNNATGMARMLSRFAIGVVAAAARTNPRMVVGGYPPRQGVRLVLDKPVAFGGILVATAVVQLGLLIGAVVAVLSGTGGKGDGNDGITRKREWDW</sequence>
<comment type="caution">
    <text evidence="2">The sequence shown here is derived from an EMBL/GenBank/DDBJ whole genome shotgun (WGS) entry which is preliminary data.</text>
</comment>
<dbReference type="AlphaFoldDB" id="A0AAJ0FE71"/>
<keyword evidence="1" id="KW-0812">Transmembrane</keyword>
<proteinExistence type="predicted"/>
<evidence type="ECO:0000256" key="1">
    <source>
        <dbReference type="SAM" id="Phobius"/>
    </source>
</evidence>
<organism evidence="2 3">
    <name type="scientific">Echria macrotheca</name>
    <dbReference type="NCBI Taxonomy" id="438768"/>
    <lineage>
        <taxon>Eukaryota</taxon>
        <taxon>Fungi</taxon>
        <taxon>Dikarya</taxon>
        <taxon>Ascomycota</taxon>
        <taxon>Pezizomycotina</taxon>
        <taxon>Sordariomycetes</taxon>
        <taxon>Sordariomycetidae</taxon>
        <taxon>Sordariales</taxon>
        <taxon>Schizotheciaceae</taxon>
        <taxon>Echria</taxon>
    </lineage>
</organism>